<evidence type="ECO:0000313" key="4">
    <source>
        <dbReference type="Proteomes" id="UP000317421"/>
    </source>
</evidence>
<organism evidence="3 4">
    <name type="scientific">Botrimarina colliarenosi</name>
    <dbReference type="NCBI Taxonomy" id="2528001"/>
    <lineage>
        <taxon>Bacteria</taxon>
        <taxon>Pseudomonadati</taxon>
        <taxon>Planctomycetota</taxon>
        <taxon>Planctomycetia</taxon>
        <taxon>Pirellulales</taxon>
        <taxon>Lacipirellulaceae</taxon>
        <taxon>Botrimarina</taxon>
    </lineage>
</organism>
<dbReference type="InterPro" id="IPR039567">
    <property type="entry name" value="Gly-zipper"/>
</dbReference>
<dbReference type="EMBL" id="SJPR01000001">
    <property type="protein sequence ID" value="TWT99763.1"/>
    <property type="molecule type" value="Genomic_DNA"/>
</dbReference>
<proteinExistence type="predicted"/>
<feature type="signal peptide" evidence="1">
    <location>
        <begin position="1"/>
        <end position="24"/>
    </location>
</feature>
<name>A0A5C6ANL7_9BACT</name>
<dbReference type="OrthoDB" id="213202at2"/>
<accession>A0A5C6ANL7</accession>
<reference evidence="3 4" key="1">
    <citation type="submission" date="2019-02" db="EMBL/GenBank/DDBJ databases">
        <title>Deep-cultivation of Planctomycetes and their phenomic and genomic characterization uncovers novel biology.</title>
        <authorList>
            <person name="Wiegand S."/>
            <person name="Jogler M."/>
            <person name="Boedeker C."/>
            <person name="Pinto D."/>
            <person name="Vollmers J."/>
            <person name="Rivas-Marin E."/>
            <person name="Kohn T."/>
            <person name="Peeters S.H."/>
            <person name="Heuer A."/>
            <person name="Rast P."/>
            <person name="Oberbeckmann S."/>
            <person name="Bunk B."/>
            <person name="Jeske O."/>
            <person name="Meyerdierks A."/>
            <person name="Storesund J.E."/>
            <person name="Kallscheuer N."/>
            <person name="Luecker S."/>
            <person name="Lage O.M."/>
            <person name="Pohl T."/>
            <person name="Merkel B.J."/>
            <person name="Hornburger P."/>
            <person name="Mueller R.-W."/>
            <person name="Bruemmer F."/>
            <person name="Labrenz M."/>
            <person name="Spormann A.M."/>
            <person name="Op Den Camp H."/>
            <person name="Overmann J."/>
            <person name="Amann R."/>
            <person name="Jetten M.S.M."/>
            <person name="Mascher T."/>
            <person name="Medema M.H."/>
            <person name="Devos D.P."/>
            <person name="Kaster A.-K."/>
            <person name="Ovreas L."/>
            <person name="Rohde M."/>
            <person name="Galperin M.Y."/>
            <person name="Jogler C."/>
        </authorList>
    </citation>
    <scope>NUCLEOTIDE SEQUENCE [LARGE SCALE GENOMIC DNA]</scope>
    <source>
        <strain evidence="3 4">Pla108</strain>
    </source>
</reference>
<keyword evidence="1" id="KW-0732">Signal</keyword>
<protein>
    <recommendedName>
        <fullName evidence="2">Glycine zipper domain-containing protein</fullName>
    </recommendedName>
</protein>
<keyword evidence="4" id="KW-1185">Reference proteome</keyword>
<feature type="chain" id="PRO_5023021520" description="Glycine zipper domain-containing protein" evidence="1">
    <location>
        <begin position="25"/>
        <end position="220"/>
    </location>
</feature>
<sequence precursor="true">MPALGSRVCLLAAAVSLAASDAAAQYSYAPPRDYYRNDTAEGTVTGGAFGAIAGALIGGGKGKTGEGALIGAGVGALTGNLLGRSKDSADQRQAQYGYAAAQSANVQAAAQAVTNYDLAQMTQAGLNEAVIVGAIQQRGARLDLSPQGLIQLKQAGVSDSILVAAQRASGSPASYLAPAQQPPQRTVIVERPLYYYPPPRPGVVFHIGGGRPYHHHGHCW</sequence>
<feature type="domain" description="Glycine zipper" evidence="2">
    <location>
        <begin position="45"/>
        <end position="87"/>
    </location>
</feature>
<comment type="caution">
    <text evidence="3">The sequence shown here is derived from an EMBL/GenBank/DDBJ whole genome shotgun (WGS) entry which is preliminary data.</text>
</comment>
<dbReference type="AlphaFoldDB" id="A0A5C6ANL7"/>
<evidence type="ECO:0000259" key="2">
    <source>
        <dbReference type="Pfam" id="PF13488"/>
    </source>
</evidence>
<dbReference type="RefSeq" id="WP_146443032.1">
    <property type="nucleotide sequence ID" value="NZ_SJPR01000001.1"/>
</dbReference>
<evidence type="ECO:0000313" key="3">
    <source>
        <dbReference type="EMBL" id="TWT99763.1"/>
    </source>
</evidence>
<gene>
    <name evidence="3" type="ORF">Pla108_07060</name>
</gene>
<evidence type="ECO:0000256" key="1">
    <source>
        <dbReference type="SAM" id="SignalP"/>
    </source>
</evidence>
<dbReference type="Proteomes" id="UP000317421">
    <property type="component" value="Unassembled WGS sequence"/>
</dbReference>
<dbReference type="Pfam" id="PF13488">
    <property type="entry name" value="Gly-zipper_Omp"/>
    <property type="match status" value="1"/>
</dbReference>